<organism evidence="1">
    <name type="scientific">hydrothermal vent metagenome</name>
    <dbReference type="NCBI Taxonomy" id="652676"/>
    <lineage>
        <taxon>unclassified sequences</taxon>
        <taxon>metagenomes</taxon>
        <taxon>ecological metagenomes</taxon>
    </lineage>
</organism>
<name>A0A3B1DZE4_9ZZZZ</name>
<evidence type="ECO:0008006" key="2">
    <source>
        <dbReference type="Google" id="ProtNLM"/>
    </source>
</evidence>
<dbReference type="AlphaFoldDB" id="A0A3B1DZE4"/>
<evidence type="ECO:0000313" key="1">
    <source>
        <dbReference type="EMBL" id="VAX41758.1"/>
    </source>
</evidence>
<gene>
    <name evidence="1" type="ORF">MNBD_PLANCTO03-1532</name>
</gene>
<dbReference type="EMBL" id="UOGK01000588">
    <property type="protein sequence ID" value="VAX41758.1"/>
    <property type="molecule type" value="Genomic_DNA"/>
</dbReference>
<proteinExistence type="predicted"/>
<reference evidence="1" key="1">
    <citation type="submission" date="2018-06" db="EMBL/GenBank/DDBJ databases">
        <authorList>
            <person name="Zhirakovskaya E."/>
        </authorList>
    </citation>
    <scope>NUCLEOTIDE SEQUENCE</scope>
</reference>
<accession>A0A3B1DZE4</accession>
<protein>
    <recommendedName>
        <fullName evidence="2">Thioester domain-containing protein</fullName>
    </recommendedName>
</protein>
<sequence length="239" mass="25185">MPTRTTAAVIVAAAAATAHADIVQMGFTGTGRGQNVQITMGSRTMGTFAGQLMYTVTDATGVGEQLLGENAFYCTDLFQSVTRASLEYQSTGLTEVPDSAPMNASQAGAIRDIFAYANEEQFSSETSNAFAAAFQLSVWEIVSDYDSSLGRESMDVGSGWFQASGWRNASLGSDVLGYMGDMFDAVGTDIAYGGSVLAFQSEFAQDQLRSVPGRAIPTPGSTASLALGLLVTVGRRRRD</sequence>